<keyword evidence="3" id="KW-1185">Reference proteome</keyword>
<feature type="compositionally biased region" description="Low complexity" evidence="1">
    <location>
        <begin position="23"/>
        <end position="33"/>
    </location>
</feature>
<comment type="caution">
    <text evidence="2">The sequence shown here is derived from an EMBL/GenBank/DDBJ whole genome shotgun (WGS) entry which is preliminary data.</text>
</comment>
<evidence type="ECO:0000256" key="1">
    <source>
        <dbReference type="SAM" id="MobiDB-lite"/>
    </source>
</evidence>
<name>A0AAP0HH61_9MAGN</name>
<sequence length="112" mass="11806">MEEEGGQTSHIDQRDTTEEVEAAAEGLAALNMEESGHEAGDRGMGAGRSAAEVSREEVAADQRSCGKGAREQRRRGTSHLSGGEGGGPVNEEEFSNSIRTSFAEKVVEVSIV</sequence>
<feature type="region of interest" description="Disordered" evidence="1">
    <location>
        <begin position="1"/>
        <end position="99"/>
    </location>
</feature>
<dbReference type="AlphaFoldDB" id="A0AAP0HH61"/>
<organism evidence="2 3">
    <name type="scientific">Stephania yunnanensis</name>
    <dbReference type="NCBI Taxonomy" id="152371"/>
    <lineage>
        <taxon>Eukaryota</taxon>
        <taxon>Viridiplantae</taxon>
        <taxon>Streptophyta</taxon>
        <taxon>Embryophyta</taxon>
        <taxon>Tracheophyta</taxon>
        <taxon>Spermatophyta</taxon>
        <taxon>Magnoliopsida</taxon>
        <taxon>Ranunculales</taxon>
        <taxon>Menispermaceae</taxon>
        <taxon>Menispermoideae</taxon>
        <taxon>Cissampelideae</taxon>
        <taxon>Stephania</taxon>
    </lineage>
</organism>
<reference evidence="2 3" key="1">
    <citation type="submission" date="2024-01" db="EMBL/GenBank/DDBJ databases">
        <title>Genome assemblies of Stephania.</title>
        <authorList>
            <person name="Yang L."/>
        </authorList>
    </citation>
    <scope>NUCLEOTIDE SEQUENCE [LARGE SCALE GENOMIC DNA]</scope>
    <source>
        <strain evidence="2">YNDBR</strain>
        <tissue evidence="2">Leaf</tissue>
    </source>
</reference>
<evidence type="ECO:0000313" key="2">
    <source>
        <dbReference type="EMBL" id="KAK9086879.1"/>
    </source>
</evidence>
<dbReference type="EMBL" id="JBBNAF010000013">
    <property type="protein sequence ID" value="KAK9086879.1"/>
    <property type="molecule type" value="Genomic_DNA"/>
</dbReference>
<feature type="compositionally biased region" description="Polar residues" evidence="1">
    <location>
        <begin position="1"/>
        <end position="10"/>
    </location>
</feature>
<accession>A0AAP0HH61</accession>
<protein>
    <submittedName>
        <fullName evidence="2">Uncharacterized protein</fullName>
    </submittedName>
</protein>
<proteinExistence type="predicted"/>
<evidence type="ECO:0000313" key="3">
    <source>
        <dbReference type="Proteomes" id="UP001420932"/>
    </source>
</evidence>
<gene>
    <name evidence="2" type="ORF">Syun_029273</name>
</gene>
<dbReference type="Proteomes" id="UP001420932">
    <property type="component" value="Unassembled WGS sequence"/>
</dbReference>